<dbReference type="RefSeq" id="XP_003580825.1">
    <property type="nucleotide sequence ID" value="XM_003580777.4"/>
</dbReference>
<evidence type="ECO:0000256" key="5">
    <source>
        <dbReference type="ARBA" id="ARBA00023136"/>
    </source>
</evidence>
<dbReference type="EnsemblPlants" id="KQJ85302">
    <property type="protein sequence ID" value="KQJ85302"/>
    <property type="gene ID" value="BRADI_5g26217v3"/>
</dbReference>
<keyword evidence="4 7" id="KW-1133">Transmembrane helix</keyword>
<sequence>MASIVVIGLVLALDLLAFVLAIGAERRRSTAYVTVDGVGKPYCVYGTDASTWYGVGALSLLLAGQCVAMVASRCFCCGRALSPGRWRAFSGLCFVLCWLTFLIAELCLLAGSVRNAYHTKLSGYFISGPPRCAMLRKGVFAAGAAFAFLDLLFVELHYVFYAKARAAAASAPPIIHGGGAAGGIGMTRL</sequence>
<dbReference type="FunCoup" id="I1J3D5">
    <property type="interactions" value="1"/>
</dbReference>
<dbReference type="Pfam" id="PF06749">
    <property type="entry name" value="DUF1218"/>
    <property type="match status" value="1"/>
</dbReference>
<evidence type="ECO:0000313" key="10">
    <source>
        <dbReference type="EnsemblPlants" id="KQJ85302"/>
    </source>
</evidence>
<feature type="transmembrane region" description="Helical" evidence="7">
    <location>
        <begin position="52"/>
        <end position="76"/>
    </location>
</feature>
<comment type="subcellular location">
    <subcellularLocation>
        <location evidence="1">Endomembrane system</location>
        <topology evidence="1">Multi-pass membrane protein</topology>
    </subcellularLocation>
</comment>
<protein>
    <recommendedName>
        <fullName evidence="12">Fiber protein Fb34</fullName>
    </recommendedName>
</protein>
<gene>
    <name evidence="10" type="primary">LOC100824562</name>
    <name evidence="9" type="ORF">BRADI_5g26217v3</name>
</gene>
<dbReference type="EMBL" id="CM000884">
    <property type="protein sequence ID" value="KQJ85302.1"/>
    <property type="molecule type" value="Genomic_DNA"/>
</dbReference>
<dbReference type="OMA" id="FTELHYL"/>
<evidence type="ECO:0000313" key="9">
    <source>
        <dbReference type="EMBL" id="KQJ85302.1"/>
    </source>
</evidence>
<evidence type="ECO:0008006" key="12">
    <source>
        <dbReference type="Google" id="ProtNLM"/>
    </source>
</evidence>
<evidence type="ECO:0000256" key="7">
    <source>
        <dbReference type="SAM" id="Phobius"/>
    </source>
</evidence>
<dbReference type="STRING" id="15368.I1J3D5"/>
<accession>I1J3D5</accession>
<dbReference type="InterPro" id="IPR052222">
    <property type="entry name" value="DESIGUAL"/>
</dbReference>
<keyword evidence="2 7" id="KW-0812">Transmembrane</keyword>
<evidence type="ECO:0000313" key="11">
    <source>
        <dbReference type="Proteomes" id="UP000008810"/>
    </source>
</evidence>
<evidence type="ECO:0000256" key="2">
    <source>
        <dbReference type="ARBA" id="ARBA00022692"/>
    </source>
</evidence>
<feature type="signal peptide" evidence="8">
    <location>
        <begin position="1"/>
        <end position="21"/>
    </location>
</feature>
<feature type="transmembrane region" description="Helical" evidence="7">
    <location>
        <begin position="88"/>
        <end position="111"/>
    </location>
</feature>
<dbReference type="KEGG" id="bdi:100824562"/>
<dbReference type="InterPro" id="IPR009606">
    <property type="entry name" value="DEAL/Modifying_wall_lignin1/2"/>
</dbReference>
<evidence type="ECO:0000256" key="8">
    <source>
        <dbReference type="SAM" id="SignalP"/>
    </source>
</evidence>
<dbReference type="AlphaFoldDB" id="I1J3D5"/>
<evidence type="ECO:0000256" key="3">
    <source>
        <dbReference type="ARBA" id="ARBA00022729"/>
    </source>
</evidence>
<dbReference type="OrthoDB" id="2015495at2759"/>
<evidence type="ECO:0000256" key="6">
    <source>
        <dbReference type="ARBA" id="ARBA00029467"/>
    </source>
</evidence>
<reference evidence="9" key="2">
    <citation type="submission" date="2017-06" db="EMBL/GenBank/DDBJ databases">
        <title>WGS assembly of Brachypodium distachyon.</title>
        <authorList>
            <consortium name="The International Brachypodium Initiative"/>
            <person name="Lucas S."/>
            <person name="Harmon-Smith M."/>
            <person name="Lail K."/>
            <person name="Tice H."/>
            <person name="Grimwood J."/>
            <person name="Bruce D."/>
            <person name="Barry K."/>
            <person name="Shu S."/>
            <person name="Lindquist E."/>
            <person name="Wang M."/>
            <person name="Pitluck S."/>
            <person name="Vogel J.P."/>
            <person name="Garvin D.F."/>
            <person name="Mockler T.C."/>
            <person name="Schmutz J."/>
            <person name="Rokhsar D."/>
            <person name="Bevan M.W."/>
        </authorList>
    </citation>
    <scope>NUCLEOTIDE SEQUENCE</scope>
    <source>
        <strain evidence="9">Bd21</strain>
    </source>
</reference>
<dbReference type="Gramene" id="KQJ85302">
    <property type="protein sequence ID" value="KQJ85302"/>
    <property type="gene ID" value="BRADI_5g26217v3"/>
</dbReference>
<keyword evidence="3 8" id="KW-0732">Signal</keyword>
<dbReference type="Proteomes" id="UP000008810">
    <property type="component" value="Chromosome 5"/>
</dbReference>
<feature type="transmembrane region" description="Helical" evidence="7">
    <location>
        <begin position="139"/>
        <end position="160"/>
    </location>
</feature>
<evidence type="ECO:0000256" key="4">
    <source>
        <dbReference type="ARBA" id="ARBA00022989"/>
    </source>
</evidence>
<reference evidence="10" key="3">
    <citation type="submission" date="2018-08" db="UniProtKB">
        <authorList>
            <consortium name="EnsemblPlants"/>
        </authorList>
    </citation>
    <scope>IDENTIFICATION</scope>
    <source>
        <strain evidence="10">cv. Bd21</strain>
    </source>
</reference>
<dbReference type="PANTHER" id="PTHR31769">
    <property type="entry name" value="OS07G0462200 PROTEIN-RELATED"/>
    <property type="match status" value="1"/>
</dbReference>
<proteinExistence type="inferred from homology"/>
<dbReference type="GeneID" id="100824562"/>
<reference evidence="9 10" key="1">
    <citation type="journal article" date="2010" name="Nature">
        <title>Genome sequencing and analysis of the model grass Brachypodium distachyon.</title>
        <authorList>
            <consortium name="International Brachypodium Initiative"/>
        </authorList>
    </citation>
    <scope>NUCLEOTIDE SEQUENCE [LARGE SCALE GENOMIC DNA]</scope>
    <source>
        <strain evidence="9 10">Bd21</strain>
    </source>
</reference>
<keyword evidence="5 7" id="KW-0472">Membrane</keyword>
<name>I1J3D5_BRADI</name>
<keyword evidence="11" id="KW-1185">Reference proteome</keyword>
<dbReference type="eggNOG" id="ENOG502QSXH">
    <property type="taxonomic scope" value="Eukaryota"/>
</dbReference>
<evidence type="ECO:0000256" key="1">
    <source>
        <dbReference type="ARBA" id="ARBA00004127"/>
    </source>
</evidence>
<dbReference type="HOGENOM" id="CLU_062329_1_1_1"/>
<comment type="similarity">
    <text evidence="6">Belongs to the DESIGUAL family.</text>
</comment>
<organism evidence="10">
    <name type="scientific">Brachypodium distachyon</name>
    <name type="common">Purple false brome</name>
    <name type="synonym">Trachynia distachya</name>
    <dbReference type="NCBI Taxonomy" id="15368"/>
    <lineage>
        <taxon>Eukaryota</taxon>
        <taxon>Viridiplantae</taxon>
        <taxon>Streptophyta</taxon>
        <taxon>Embryophyta</taxon>
        <taxon>Tracheophyta</taxon>
        <taxon>Spermatophyta</taxon>
        <taxon>Magnoliopsida</taxon>
        <taxon>Liliopsida</taxon>
        <taxon>Poales</taxon>
        <taxon>Poaceae</taxon>
        <taxon>BOP clade</taxon>
        <taxon>Pooideae</taxon>
        <taxon>Stipodae</taxon>
        <taxon>Brachypodieae</taxon>
        <taxon>Brachypodium</taxon>
    </lineage>
</organism>
<dbReference type="GO" id="GO:0012505">
    <property type="term" value="C:endomembrane system"/>
    <property type="evidence" value="ECO:0007669"/>
    <property type="project" value="UniProtKB-SubCell"/>
</dbReference>
<feature type="chain" id="PRO_5014095709" description="Fiber protein Fb34" evidence="8">
    <location>
        <begin position="22"/>
        <end position="189"/>
    </location>
</feature>